<evidence type="ECO:0000256" key="8">
    <source>
        <dbReference type="ARBA" id="ARBA00022737"/>
    </source>
</evidence>
<reference evidence="12 13" key="1">
    <citation type="submission" date="2021-06" db="EMBL/GenBank/DDBJ databases">
        <title>Caerostris extrusa draft genome.</title>
        <authorList>
            <person name="Kono N."/>
            <person name="Arakawa K."/>
        </authorList>
    </citation>
    <scope>NUCLEOTIDE SEQUENCE [LARGE SCALE GENOMIC DNA]</scope>
</reference>
<dbReference type="GO" id="GO:0005576">
    <property type="term" value="C:extracellular region"/>
    <property type="evidence" value="ECO:0007669"/>
    <property type="project" value="UniProtKB-SubCell"/>
</dbReference>
<dbReference type="SMART" id="SM00248">
    <property type="entry name" value="ANK"/>
    <property type="match status" value="3"/>
</dbReference>
<keyword evidence="4" id="KW-0964">Secreted</keyword>
<dbReference type="GO" id="GO:0031436">
    <property type="term" value="C:BRCA1-BARD1 complex"/>
    <property type="evidence" value="ECO:0007669"/>
    <property type="project" value="TreeGrafter"/>
</dbReference>
<evidence type="ECO:0000256" key="5">
    <source>
        <dbReference type="ARBA" id="ARBA00022537"/>
    </source>
</evidence>
<dbReference type="GO" id="GO:0044231">
    <property type="term" value="C:host cell presynaptic membrane"/>
    <property type="evidence" value="ECO:0007669"/>
    <property type="project" value="UniProtKB-KW"/>
</dbReference>
<comment type="subcellular location">
    <subcellularLocation>
        <location evidence="2">Secreted</location>
    </subcellularLocation>
    <subcellularLocation>
        <location evidence="1">Target cell membrane</location>
    </subcellularLocation>
</comment>
<keyword evidence="13" id="KW-1185">Reference proteome</keyword>
<dbReference type="EMBL" id="BPLR01018059">
    <property type="protein sequence ID" value="GIY96535.1"/>
    <property type="molecule type" value="Genomic_DNA"/>
</dbReference>
<evidence type="ECO:0000256" key="10">
    <source>
        <dbReference type="ARBA" id="ARBA00023043"/>
    </source>
</evidence>
<evidence type="ECO:0000256" key="3">
    <source>
        <dbReference type="ARBA" id="ARBA00022483"/>
    </source>
</evidence>
<evidence type="ECO:0000256" key="11">
    <source>
        <dbReference type="ARBA" id="ARBA00023298"/>
    </source>
</evidence>
<evidence type="ECO:0000256" key="2">
    <source>
        <dbReference type="ARBA" id="ARBA00004613"/>
    </source>
</evidence>
<dbReference type="Gene3D" id="1.25.40.20">
    <property type="entry name" value="Ankyrin repeat-containing domain"/>
    <property type="match status" value="1"/>
</dbReference>
<keyword evidence="11" id="KW-0472">Membrane</keyword>
<dbReference type="GO" id="GO:0044218">
    <property type="term" value="C:other organism cell membrane"/>
    <property type="evidence" value="ECO:0007669"/>
    <property type="project" value="UniProtKB-KW"/>
</dbReference>
<keyword evidence="11" id="KW-1053">Target membrane</keyword>
<dbReference type="GO" id="GO:0004842">
    <property type="term" value="F:ubiquitin-protein transferase activity"/>
    <property type="evidence" value="ECO:0007669"/>
    <property type="project" value="TreeGrafter"/>
</dbReference>
<evidence type="ECO:0000256" key="9">
    <source>
        <dbReference type="ARBA" id="ARBA00023028"/>
    </source>
</evidence>
<dbReference type="GO" id="GO:0085020">
    <property type="term" value="P:protein K6-linked ubiquitination"/>
    <property type="evidence" value="ECO:0007669"/>
    <property type="project" value="TreeGrafter"/>
</dbReference>
<keyword evidence="10" id="KW-0040">ANK repeat</keyword>
<name>A0AAV4XN36_CAEEX</name>
<dbReference type="GO" id="GO:0090729">
    <property type="term" value="F:toxin activity"/>
    <property type="evidence" value="ECO:0007669"/>
    <property type="project" value="UniProtKB-KW"/>
</dbReference>
<proteinExistence type="predicted"/>
<sequence>MQTLWAEKRLVEKIKNDFGQPCGNKENNLAGCFNNVEMEESISLREVVAKGGTENLKILLERGVDVLQVFEGGNTTLHVAAARGQSATADILIHHCQNRNRGILQNLVNATNDDGSTPLHVAVDVKTVKCLLQHSALYDSKNKANRTPLDMSQDEEIRSLLETVEDLFSCVQNGKYDDVVGKIKALDSDVAVAATRARNSSGKTLLLVALQTNQKDLAEELGKWLKEHNWSSLHPCIDFPPGPPTLPGPHVDHEWSPLGRMLICGKHGVQLISVLPKKVSTLAT</sequence>
<evidence type="ECO:0000313" key="13">
    <source>
        <dbReference type="Proteomes" id="UP001054945"/>
    </source>
</evidence>
<evidence type="ECO:0000256" key="4">
    <source>
        <dbReference type="ARBA" id="ARBA00022525"/>
    </source>
</evidence>
<dbReference type="InterPro" id="IPR036770">
    <property type="entry name" value="Ankyrin_rpt-contain_sf"/>
</dbReference>
<comment type="caution">
    <text evidence="12">The sequence shown here is derived from an EMBL/GenBank/DDBJ whole genome shotgun (WGS) entry which is preliminary data.</text>
</comment>
<dbReference type="PANTHER" id="PTHR24171">
    <property type="entry name" value="ANKYRIN REPEAT DOMAIN-CONTAINING PROTEIN 39-RELATED"/>
    <property type="match status" value="1"/>
</dbReference>
<dbReference type="AlphaFoldDB" id="A0AAV4XN36"/>
<evidence type="ECO:0000256" key="1">
    <source>
        <dbReference type="ARBA" id="ARBA00004175"/>
    </source>
</evidence>
<dbReference type="PANTHER" id="PTHR24171:SF8">
    <property type="entry name" value="BRCA1-ASSOCIATED RING DOMAIN PROTEIN 1"/>
    <property type="match status" value="1"/>
</dbReference>
<keyword evidence="6" id="KW-0800">Toxin</keyword>
<dbReference type="Proteomes" id="UP001054945">
    <property type="component" value="Unassembled WGS sequence"/>
</dbReference>
<protein>
    <submittedName>
        <fullName evidence="12">Uncharacterized protein</fullName>
    </submittedName>
</protein>
<evidence type="ECO:0000256" key="7">
    <source>
        <dbReference type="ARBA" id="ARBA00022699"/>
    </source>
</evidence>
<keyword evidence="7" id="KW-0528">Neurotoxin</keyword>
<dbReference type="Pfam" id="PF12796">
    <property type="entry name" value="Ank_2"/>
    <property type="match status" value="1"/>
</dbReference>
<dbReference type="GO" id="GO:0070531">
    <property type="term" value="C:BRCA1-A complex"/>
    <property type="evidence" value="ECO:0007669"/>
    <property type="project" value="TreeGrafter"/>
</dbReference>
<keyword evidence="5" id="KW-1052">Target cell membrane</keyword>
<accession>A0AAV4XN36</accession>
<gene>
    <name evidence="12" type="ORF">CEXT_727771</name>
</gene>
<dbReference type="SUPFAM" id="SSF48403">
    <property type="entry name" value="Ankyrin repeat"/>
    <property type="match status" value="1"/>
</dbReference>
<keyword evidence="8" id="KW-0677">Repeat</keyword>
<organism evidence="12 13">
    <name type="scientific">Caerostris extrusa</name>
    <name type="common">Bark spider</name>
    <name type="synonym">Caerostris bankana</name>
    <dbReference type="NCBI Taxonomy" id="172846"/>
    <lineage>
        <taxon>Eukaryota</taxon>
        <taxon>Metazoa</taxon>
        <taxon>Ecdysozoa</taxon>
        <taxon>Arthropoda</taxon>
        <taxon>Chelicerata</taxon>
        <taxon>Arachnida</taxon>
        <taxon>Araneae</taxon>
        <taxon>Araneomorphae</taxon>
        <taxon>Entelegynae</taxon>
        <taxon>Araneoidea</taxon>
        <taxon>Araneidae</taxon>
        <taxon>Caerostris</taxon>
    </lineage>
</organism>
<keyword evidence="9" id="KW-0638">Presynaptic neurotoxin</keyword>
<dbReference type="InterPro" id="IPR002110">
    <property type="entry name" value="Ankyrin_rpt"/>
</dbReference>
<keyword evidence="3" id="KW-0268">Exocytosis</keyword>
<evidence type="ECO:0000256" key="6">
    <source>
        <dbReference type="ARBA" id="ARBA00022656"/>
    </source>
</evidence>
<evidence type="ECO:0000313" key="12">
    <source>
        <dbReference type="EMBL" id="GIY96535.1"/>
    </source>
</evidence>
<dbReference type="GO" id="GO:0006887">
    <property type="term" value="P:exocytosis"/>
    <property type="evidence" value="ECO:0007669"/>
    <property type="project" value="UniProtKB-KW"/>
</dbReference>